<comment type="caution">
    <text evidence="1">The sequence shown here is derived from an EMBL/GenBank/DDBJ whole genome shotgun (WGS) entry which is preliminary data.</text>
</comment>
<dbReference type="AlphaFoldDB" id="A0A9X7ANY7"/>
<dbReference type="EMBL" id="NVCO01000033">
    <property type="protein sequence ID" value="PFT47339.1"/>
    <property type="molecule type" value="Genomic_DNA"/>
</dbReference>
<dbReference type="Proteomes" id="UP000226106">
    <property type="component" value="Unassembled WGS sequence"/>
</dbReference>
<protein>
    <submittedName>
        <fullName evidence="1">Uncharacterized protein</fullName>
    </submittedName>
</protein>
<evidence type="ECO:0000313" key="1">
    <source>
        <dbReference type="EMBL" id="PFT47339.1"/>
    </source>
</evidence>
<reference evidence="1 2" key="1">
    <citation type="submission" date="2017-09" db="EMBL/GenBank/DDBJ databases">
        <title>Large-scale bioinformatics analysis of Bacillus genomes uncovers conserved roles of natural products in bacterial physiology.</title>
        <authorList>
            <consortium name="Agbiome Team Llc"/>
            <person name="Bleich R.M."/>
            <person name="Grubbs K.J."/>
            <person name="Santa Maria K.C."/>
            <person name="Allen S.E."/>
            <person name="Farag S."/>
            <person name="Shank E.A."/>
            <person name="Bowers A."/>
        </authorList>
    </citation>
    <scope>NUCLEOTIDE SEQUENCE [LARGE SCALE GENOMIC DNA]</scope>
    <source>
        <strain evidence="1 2">AFS065400</strain>
    </source>
</reference>
<gene>
    <name evidence="1" type="ORF">COK72_12145</name>
</gene>
<accession>A0A9X7ANY7</accession>
<organism evidence="1 2">
    <name type="scientific">Bacillus thuringiensis</name>
    <dbReference type="NCBI Taxonomy" id="1428"/>
    <lineage>
        <taxon>Bacteria</taxon>
        <taxon>Bacillati</taxon>
        <taxon>Bacillota</taxon>
        <taxon>Bacilli</taxon>
        <taxon>Bacillales</taxon>
        <taxon>Bacillaceae</taxon>
        <taxon>Bacillus</taxon>
        <taxon>Bacillus cereus group</taxon>
    </lineage>
</organism>
<evidence type="ECO:0000313" key="2">
    <source>
        <dbReference type="Proteomes" id="UP000226106"/>
    </source>
</evidence>
<proteinExistence type="predicted"/>
<sequence>MNWNCCLKSCNRFFYKLKDKETNLDGVLEAHNKYIEECIFEKIKSMENEMFCWNVWATDQFYHFN</sequence>
<name>A0A9X7ANY7_BACTU</name>